<reference evidence="1" key="1">
    <citation type="submission" date="2019-10" db="EMBL/GenBank/DDBJ databases">
        <authorList>
            <consortium name="DOE Joint Genome Institute"/>
            <person name="Kuo A."/>
            <person name="Miyauchi S."/>
            <person name="Kiss E."/>
            <person name="Drula E."/>
            <person name="Kohler A."/>
            <person name="Sanchez-Garcia M."/>
            <person name="Andreopoulos B."/>
            <person name="Barry K.W."/>
            <person name="Bonito G."/>
            <person name="Buee M."/>
            <person name="Carver A."/>
            <person name="Chen C."/>
            <person name="Cichocki N."/>
            <person name="Clum A."/>
            <person name="Culley D."/>
            <person name="Crous P.W."/>
            <person name="Fauchery L."/>
            <person name="Girlanda M."/>
            <person name="Hayes R."/>
            <person name="Keri Z."/>
            <person name="LaButti K."/>
            <person name="Lipzen A."/>
            <person name="Lombard V."/>
            <person name="Magnuson J."/>
            <person name="Maillard F."/>
            <person name="Morin E."/>
            <person name="Murat C."/>
            <person name="Nolan M."/>
            <person name="Ohm R."/>
            <person name="Pangilinan J."/>
            <person name="Pereira M."/>
            <person name="Perotto S."/>
            <person name="Peter M."/>
            <person name="Riley R."/>
            <person name="Sitrit Y."/>
            <person name="Stielow B."/>
            <person name="Szollosi G."/>
            <person name="Zifcakova L."/>
            <person name="Stursova M."/>
            <person name="Spatafora J.W."/>
            <person name="Tedersoo L."/>
            <person name="Vaario L.-M."/>
            <person name="Yamada A."/>
            <person name="Yan M."/>
            <person name="Wang P."/>
            <person name="Xu J."/>
            <person name="Bruns T."/>
            <person name="Baldrian P."/>
            <person name="Vilgalys R."/>
            <person name="Henrissat B."/>
            <person name="Grigoriev I.V."/>
            <person name="Hibbett D."/>
            <person name="Nagy L.G."/>
            <person name="Martin F.M."/>
        </authorList>
    </citation>
    <scope>NUCLEOTIDE SEQUENCE</scope>
    <source>
        <strain evidence="1">Prilba</strain>
    </source>
</reference>
<reference evidence="1" key="2">
    <citation type="journal article" date="2020" name="Nat. Commun.">
        <title>Large-scale genome sequencing of mycorrhizal fungi provides insights into the early evolution of symbiotic traits.</title>
        <authorList>
            <person name="Miyauchi S."/>
            <person name="Kiss E."/>
            <person name="Kuo A."/>
            <person name="Drula E."/>
            <person name="Kohler A."/>
            <person name="Sanchez-Garcia M."/>
            <person name="Morin E."/>
            <person name="Andreopoulos B."/>
            <person name="Barry K.W."/>
            <person name="Bonito G."/>
            <person name="Buee M."/>
            <person name="Carver A."/>
            <person name="Chen C."/>
            <person name="Cichocki N."/>
            <person name="Clum A."/>
            <person name="Culley D."/>
            <person name="Crous P.W."/>
            <person name="Fauchery L."/>
            <person name="Girlanda M."/>
            <person name="Hayes R.D."/>
            <person name="Keri Z."/>
            <person name="LaButti K."/>
            <person name="Lipzen A."/>
            <person name="Lombard V."/>
            <person name="Magnuson J."/>
            <person name="Maillard F."/>
            <person name="Murat C."/>
            <person name="Nolan M."/>
            <person name="Ohm R.A."/>
            <person name="Pangilinan J."/>
            <person name="Pereira M.F."/>
            <person name="Perotto S."/>
            <person name="Peter M."/>
            <person name="Pfister S."/>
            <person name="Riley R."/>
            <person name="Sitrit Y."/>
            <person name="Stielow J.B."/>
            <person name="Szollosi G."/>
            <person name="Zifcakova L."/>
            <person name="Stursova M."/>
            <person name="Spatafora J.W."/>
            <person name="Tedersoo L."/>
            <person name="Vaario L.M."/>
            <person name="Yamada A."/>
            <person name="Yan M."/>
            <person name="Wang P."/>
            <person name="Xu J."/>
            <person name="Bruns T."/>
            <person name="Baldrian P."/>
            <person name="Vilgalys R."/>
            <person name="Dunand C."/>
            <person name="Henrissat B."/>
            <person name="Grigoriev I.V."/>
            <person name="Hibbett D."/>
            <person name="Nagy L.G."/>
            <person name="Martin F.M."/>
        </authorList>
    </citation>
    <scope>NUCLEOTIDE SEQUENCE</scope>
    <source>
        <strain evidence="1">Prilba</strain>
    </source>
</reference>
<protein>
    <submittedName>
        <fullName evidence="1">Uncharacterized protein</fullName>
    </submittedName>
</protein>
<dbReference type="AlphaFoldDB" id="A0A9P5T998"/>
<evidence type="ECO:0000313" key="1">
    <source>
        <dbReference type="EMBL" id="KAF8479718.1"/>
    </source>
</evidence>
<proteinExistence type="predicted"/>
<keyword evidence="2" id="KW-1185">Reference proteome</keyword>
<sequence>MVRAYLLSSASASLHSPFALGVRTPSVITHFSFQRLDSGNHQRLADTQKLERLETFVQLFETLPQGRIVVTWKATETYETCGSESAVLYPQMNKFPGFWFLSSVVAYAPSTFVLAGMPELVPSIEACLNTFHRLSVGVYVELRSEYMSMGMYRPIFRRSAYVTFVRSFFEEQHCSSL</sequence>
<comment type="caution">
    <text evidence="1">The sequence shown here is derived from an EMBL/GenBank/DDBJ whole genome shotgun (WGS) entry which is preliminary data.</text>
</comment>
<dbReference type="EMBL" id="WHVB01000009">
    <property type="protein sequence ID" value="KAF8479718.1"/>
    <property type="molecule type" value="Genomic_DNA"/>
</dbReference>
<gene>
    <name evidence="1" type="ORF">DFH94DRAFT_494043</name>
</gene>
<organism evidence="1 2">
    <name type="scientific">Russula ochroleuca</name>
    <dbReference type="NCBI Taxonomy" id="152965"/>
    <lineage>
        <taxon>Eukaryota</taxon>
        <taxon>Fungi</taxon>
        <taxon>Dikarya</taxon>
        <taxon>Basidiomycota</taxon>
        <taxon>Agaricomycotina</taxon>
        <taxon>Agaricomycetes</taxon>
        <taxon>Russulales</taxon>
        <taxon>Russulaceae</taxon>
        <taxon>Russula</taxon>
    </lineage>
</organism>
<dbReference type="Proteomes" id="UP000759537">
    <property type="component" value="Unassembled WGS sequence"/>
</dbReference>
<name>A0A9P5T998_9AGAM</name>
<evidence type="ECO:0000313" key="2">
    <source>
        <dbReference type="Proteomes" id="UP000759537"/>
    </source>
</evidence>
<accession>A0A9P5T998</accession>